<proteinExistence type="predicted"/>
<reference evidence="1 2" key="1">
    <citation type="submission" date="2020-06" db="EMBL/GenBank/DDBJ databases">
        <title>Transcriptomic and genomic resources for Thalictrum thalictroides and T. hernandezii: Facilitating candidate gene discovery in an emerging model plant lineage.</title>
        <authorList>
            <person name="Arias T."/>
            <person name="Riano-Pachon D.M."/>
            <person name="Di Stilio V.S."/>
        </authorList>
    </citation>
    <scope>NUCLEOTIDE SEQUENCE [LARGE SCALE GENOMIC DNA]</scope>
    <source>
        <strain evidence="2">cv. WT478/WT964</strain>
        <tissue evidence="1">Leaves</tissue>
    </source>
</reference>
<dbReference type="Proteomes" id="UP000554482">
    <property type="component" value="Unassembled WGS sequence"/>
</dbReference>
<name>A0A7J6UT03_THATH</name>
<evidence type="ECO:0000313" key="1">
    <source>
        <dbReference type="EMBL" id="KAF5175400.1"/>
    </source>
</evidence>
<keyword evidence="2" id="KW-1185">Reference proteome</keyword>
<evidence type="ECO:0000313" key="2">
    <source>
        <dbReference type="Proteomes" id="UP000554482"/>
    </source>
</evidence>
<sequence length="69" mass="7770">MNIKWVPTSKGNSIWGTMIQIQGDLRKEDAAVFYQAGIASTEQIKIHRPEKSLKEKFNLAHWGATNVEG</sequence>
<accession>A0A7J6UT03</accession>
<organism evidence="1 2">
    <name type="scientific">Thalictrum thalictroides</name>
    <name type="common">Rue-anemone</name>
    <name type="synonym">Anemone thalictroides</name>
    <dbReference type="NCBI Taxonomy" id="46969"/>
    <lineage>
        <taxon>Eukaryota</taxon>
        <taxon>Viridiplantae</taxon>
        <taxon>Streptophyta</taxon>
        <taxon>Embryophyta</taxon>
        <taxon>Tracheophyta</taxon>
        <taxon>Spermatophyta</taxon>
        <taxon>Magnoliopsida</taxon>
        <taxon>Ranunculales</taxon>
        <taxon>Ranunculaceae</taxon>
        <taxon>Thalictroideae</taxon>
        <taxon>Thalictrum</taxon>
    </lineage>
</organism>
<protein>
    <submittedName>
        <fullName evidence="1">Uncharacterized protein</fullName>
    </submittedName>
</protein>
<dbReference type="EMBL" id="JABWDY010044106">
    <property type="protein sequence ID" value="KAF5175400.1"/>
    <property type="molecule type" value="Genomic_DNA"/>
</dbReference>
<gene>
    <name evidence="1" type="ORF">FRX31_035013</name>
</gene>
<dbReference type="AlphaFoldDB" id="A0A7J6UT03"/>
<comment type="caution">
    <text evidence="1">The sequence shown here is derived from an EMBL/GenBank/DDBJ whole genome shotgun (WGS) entry which is preliminary data.</text>
</comment>